<feature type="domain" description="NAD-dependent epimerase/dehydratase" evidence="1">
    <location>
        <begin position="3"/>
        <end position="164"/>
    </location>
</feature>
<dbReference type="OrthoDB" id="142826at2"/>
<dbReference type="EMBL" id="QKUF01000008">
    <property type="protein sequence ID" value="PZW29402.1"/>
    <property type="molecule type" value="Genomic_DNA"/>
</dbReference>
<evidence type="ECO:0000313" key="2">
    <source>
        <dbReference type="EMBL" id="PZW29402.1"/>
    </source>
</evidence>
<dbReference type="InterPro" id="IPR001509">
    <property type="entry name" value="Epimerase_deHydtase"/>
</dbReference>
<dbReference type="Proteomes" id="UP000248806">
    <property type="component" value="Unassembled WGS sequence"/>
</dbReference>
<reference evidence="2 3" key="1">
    <citation type="submission" date="2018-06" db="EMBL/GenBank/DDBJ databases">
        <title>Genomic Encyclopedia of Archaeal and Bacterial Type Strains, Phase II (KMG-II): from individual species to whole genera.</title>
        <authorList>
            <person name="Goeker M."/>
        </authorList>
    </citation>
    <scope>NUCLEOTIDE SEQUENCE [LARGE SCALE GENOMIC DNA]</scope>
    <source>
        <strain evidence="2 3">ATCC BAA-1881</strain>
    </source>
</reference>
<dbReference type="InterPro" id="IPR036291">
    <property type="entry name" value="NAD(P)-bd_dom_sf"/>
</dbReference>
<organism evidence="2 3">
    <name type="scientific">Thermosporothrix hazakensis</name>
    <dbReference type="NCBI Taxonomy" id="644383"/>
    <lineage>
        <taxon>Bacteria</taxon>
        <taxon>Bacillati</taxon>
        <taxon>Chloroflexota</taxon>
        <taxon>Ktedonobacteria</taxon>
        <taxon>Ktedonobacterales</taxon>
        <taxon>Thermosporotrichaceae</taxon>
        <taxon>Thermosporothrix</taxon>
    </lineage>
</organism>
<comment type="caution">
    <text evidence="2">The sequence shown here is derived from an EMBL/GenBank/DDBJ whole genome shotgun (WGS) entry which is preliminary data.</text>
</comment>
<protein>
    <submittedName>
        <fullName evidence="2">UDP-glucose 4-epimerase</fullName>
    </submittedName>
</protein>
<dbReference type="RefSeq" id="WP_111322752.1">
    <property type="nucleotide sequence ID" value="NZ_BIFX01000001.1"/>
</dbReference>
<dbReference type="SUPFAM" id="SSF51735">
    <property type="entry name" value="NAD(P)-binding Rossmann-fold domains"/>
    <property type="match status" value="1"/>
</dbReference>
<proteinExistence type="predicted"/>
<dbReference type="Pfam" id="PF01370">
    <property type="entry name" value="Epimerase"/>
    <property type="match status" value="1"/>
</dbReference>
<dbReference type="PANTHER" id="PTHR43245:SF54">
    <property type="entry name" value="BLL0593 PROTEIN"/>
    <property type="match status" value="1"/>
</dbReference>
<dbReference type="CDD" id="cd08946">
    <property type="entry name" value="SDR_e"/>
    <property type="match status" value="1"/>
</dbReference>
<sequence length="288" mass="32215">MRILITGSSGQLGAEVASQLASRAEIVGVDLVPGRWTSHVVDILNRDAVEVIMQQVDAVIHTASLHARHLSSHSIQDFVNTNVTGTIVLLEAAARRKIRRFVYTSTTSIYGAAMEPEDAAVWVTEELLPQPRDIYDSTKLSAEELCRQFAYRRGVPVICLRIARFMPEPRAAQVLHRLYRGVDVRDAATAHILAVENKDIRFDLFNIAALSPFQESDTEQLLHDPVAVLRERAPAVLALFEQQGWPLPACIDRVYAIEKARQQLGYRPIYNVESLFVAESSTSKEEQE</sequence>
<keyword evidence="3" id="KW-1185">Reference proteome</keyword>
<dbReference type="AlphaFoldDB" id="A0A326U798"/>
<dbReference type="InterPro" id="IPR050177">
    <property type="entry name" value="Lipid_A_modif_metabolic_enz"/>
</dbReference>
<dbReference type="Gene3D" id="3.40.50.720">
    <property type="entry name" value="NAD(P)-binding Rossmann-like Domain"/>
    <property type="match status" value="1"/>
</dbReference>
<accession>A0A326U798</accession>
<evidence type="ECO:0000259" key="1">
    <source>
        <dbReference type="Pfam" id="PF01370"/>
    </source>
</evidence>
<name>A0A326U798_THEHA</name>
<evidence type="ECO:0000313" key="3">
    <source>
        <dbReference type="Proteomes" id="UP000248806"/>
    </source>
</evidence>
<dbReference type="PANTHER" id="PTHR43245">
    <property type="entry name" value="BIFUNCTIONAL POLYMYXIN RESISTANCE PROTEIN ARNA"/>
    <property type="match status" value="1"/>
</dbReference>
<gene>
    <name evidence="2" type="ORF">EI42_02696</name>
</gene>